<organism evidence="1 2">
    <name type="scientific">Sinorhizobium kummerowiae</name>
    <dbReference type="NCBI Taxonomy" id="158892"/>
    <lineage>
        <taxon>Bacteria</taxon>
        <taxon>Pseudomonadati</taxon>
        <taxon>Pseudomonadota</taxon>
        <taxon>Alphaproteobacteria</taxon>
        <taxon>Hyphomicrobiales</taxon>
        <taxon>Rhizobiaceae</taxon>
        <taxon>Sinorhizobium/Ensifer group</taxon>
        <taxon>Sinorhizobium</taxon>
    </lineage>
</organism>
<evidence type="ECO:0000313" key="1">
    <source>
        <dbReference type="EMBL" id="WHS91628.1"/>
    </source>
</evidence>
<geneLocation type="plasmid" evidence="1 2">
    <name>pSkuCCBAU71714b</name>
</geneLocation>
<dbReference type="EMBL" id="CP120364">
    <property type="protein sequence ID" value="WHS91628.1"/>
    <property type="molecule type" value="Genomic_DNA"/>
</dbReference>
<keyword evidence="2" id="KW-1185">Reference proteome</keyword>
<dbReference type="Proteomes" id="UP001233264">
    <property type="component" value="Plasmid pSkuCCBAU71714b"/>
</dbReference>
<gene>
    <name evidence="1" type="ORF">PZL22_000210</name>
</gene>
<evidence type="ECO:0000313" key="2">
    <source>
        <dbReference type="Proteomes" id="UP001233264"/>
    </source>
</evidence>
<name>A0ABY8T490_9HYPH</name>
<proteinExistence type="predicted"/>
<accession>A0ABY8T490</accession>
<protein>
    <submittedName>
        <fullName evidence="1">Uncharacterized protein</fullName>
    </submittedName>
</protein>
<reference evidence="1 2" key="1">
    <citation type="submission" date="2023-03" db="EMBL/GenBank/DDBJ databases">
        <authorList>
            <person name="Menendez E."/>
            <person name="Kaur S."/>
            <person name="Flores-Felix J.D."/>
            <person name="diCenzo G.C."/>
            <person name="Peix A."/>
            <person name="Velazquez E."/>
        </authorList>
    </citation>
    <scope>NUCLEOTIDE SEQUENCE [LARGE SCALE GENOMIC DNA]</scope>
    <source>
        <strain evidence="1 2">CCBAU 71714</strain>
        <plasmid evidence="1 2">pSkuCCBAU71714b</plasmid>
    </source>
</reference>
<dbReference type="RefSeq" id="WP_127516240.1">
    <property type="nucleotide sequence ID" value="NZ_CP120364.1"/>
</dbReference>
<keyword evidence="1" id="KW-0614">Plasmid</keyword>
<sequence length="223" mass="25561">MSAARRPSSTGLRQFLDLQQQYDWMEGKTTLRDTDKRAESLELRFKYVPRFEKLLLRPQAPEVLEILQRYGRECIPIPRRTERHYWSVSCLPSTAGKALVRVNASWMELFSLYADGEGISALFVVHLSDFTTDHSLDHDQVDVGLLERSVVTPEDVGYFFPRGEDIFGIKVRGASSIAKFLAARPALRAIRAFNLTHMNRGRNAYQASHCYSLADHMLNDEEH</sequence>